<dbReference type="EMBL" id="KL662111">
    <property type="protein sequence ID" value="KFM24932.1"/>
    <property type="molecule type" value="Genomic_DNA"/>
</dbReference>
<dbReference type="Gene3D" id="1.25.40.10">
    <property type="entry name" value="Tetratricopeptide repeat domain"/>
    <property type="match status" value="1"/>
</dbReference>
<reference evidence="3 4" key="1">
    <citation type="journal article" date="2014" name="BMC Genomics">
        <title>Oil accumulation mechanisms of the oleaginous microalga Chlorella protothecoides revealed through its genome, transcriptomes, and proteomes.</title>
        <authorList>
            <person name="Gao C."/>
            <person name="Wang Y."/>
            <person name="Shen Y."/>
            <person name="Yan D."/>
            <person name="He X."/>
            <person name="Dai J."/>
            <person name="Wu Q."/>
        </authorList>
    </citation>
    <scope>NUCLEOTIDE SEQUENCE [LARGE SCALE GENOMIC DNA]</scope>
    <source>
        <strain evidence="3 4">0710</strain>
    </source>
</reference>
<name>A0A087SGS8_AUXPR</name>
<gene>
    <name evidence="3" type="ORF">F751_1811</name>
</gene>
<dbReference type="InterPro" id="IPR011990">
    <property type="entry name" value="TPR-like_helical_dom_sf"/>
</dbReference>
<evidence type="ECO:0000313" key="3">
    <source>
        <dbReference type="EMBL" id="KFM24932.1"/>
    </source>
</evidence>
<dbReference type="Proteomes" id="UP000028924">
    <property type="component" value="Unassembled WGS sequence"/>
</dbReference>
<sequence length="569" mass="59283">MHRTGLRCARALPPDAGSDTGPNPGWQTFWTTLDVTAWLGTVGSALAFIITGEMMLTAAPVLLPILALYASRQRERLAIQATQASTAAALVSVLREQAERTAQDNAALAAEMRGSGSGVQAALKLVEAKLSTIEASVLSTGKLGARLSRQLEGLAGEVGRLRGAGSSAAAEDVAGLQSALRSLEARLQETQSSGQEQLSSEIAGLLAAKQQEMQWFFTDKLWKEADQLKALLASQAATGVRGASAAPGADTAGLLDALGAEVREALRQVRQEEAQQDETAHDATQTSSGKRSGGGVAAARAPDRDPEASRFEPLKTDAPVAASTGKSPSLIKATYDLGLQRLKAGRILASTPGADLGLADSAFWEAAAAFQEVLQDAPGDLRATGNLGNVLQAHGRLKMQIWRSVSRTRAAGGAPGEADRGAVLAEAAARLAAEAGDMLVLAGRRYREVLQADPGDARAFLNWGRCICLRGELAREAGGSLEEAAALFQNAADKFDAALDAEGQTAVVLQHAGAALTDAADALLTLDRAQARALAQDALPYLRQALALDPRNVDAQGRLTQVRAILDST</sequence>
<dbReference type="PANTHER" id="PTHR36888">
    <property type="entry name" value="TETRATRICOPEPTIDE-LIKE HELICAL DOMAIN-CONTAINING PROTEIN-RELATED"/>
    <property type="match status" value="1"/>
</dbReference>
<feature type="region of interest" description="Disordered" evidence="1">
    <location>
        <begin position="1"/>
        <end position="23"/>
    </location>
</feature>
<protein>
    <submittedName>
        <fullName evidence="3">Uncharacterized protein</fullName>
    </submittedName>
</protein>
<feature type="region of interest" description="Disordered" evidence="1">
    <location>
        <begin position="270"/>
        <end position="325"/>
    </location>
</feature>
<feature type="compositionally biased region" description="Basic and acidic residues" evidence="1">
    <location>
        <begin position="270"/>
        <end position="281"/>
    </location>
</feature>
<feature type="transmembrane region" description="Helical" evidence="2">
    <location>
        <begin position="45"/>
        <end position="70"/>
    </location>
</feature>
<dbReference type="KEGG" id="apro:F751_1811"/>
<dbReference type="GeneID" id="23613202"/>
<dbReference type="PANTHER" id="PTHR36888:SF2">
    <property type="entry name" value="TETRATRICOPEPTIDE REPEAT (TPR)-LIKE SUPERFAMILY PROTEIN"/>
    <property type="match status" value="1"/>
</dbReference>
<dbReference type="SUPFAM" id="SSF48452">
    <property type="entry name" value="TPR-like"/>
    <property type="match status" value="1"/>
</dbReference>
<dbReference type="RefSeq" id="XP_011397820.1">
    <property type="nucleotide sequence ID" value="XM_011399518.1"/>
</dbReference>
<organism evidence="3 4">
    <name type="scientific">Auxenochlorella protothecoides</name>
    <name type="common">Green microalga</name>
    <name type="synonym">Chlorella protothecoides</name>
    <dbReference type="NCBI Taxonomy" id="3075"/>
    <lineage>
        <taxon>Eukaryota</taxon>
        <taxon>Viridiplantae</taxon>
        <taxon>Chlorophyta</taxon>
        <taxon>core chlorophytes</taxon>
        <taxon>Trebouxiophyceae</taxon>
        <taxon>Chlorellales</taxon>
        <taxon>Chlorellaceae</taxon>
        <taxon>Auxenochlorella</taxon>
    </lineage>
</organism>
<keyword evidence="2" id="KW-0472">Membrane</keyword>
<keyword evidence="4" id="KW-1185">Reference proteome</keyword>
<feature type="compositionally biased region" description="Basic and acidic residues" evidence="1">
    <location>
        <begin position="301"/>
        <end position="315"/>
    </location>
</feature>
<keyword evidence="2" id="KW-0812">Transmembrane</keyword>
<proteinExistence type="predicted"/>
<accession>A0A087SGS8</accession>
<dbReference type="eggNOG" id="ENOG502QVKT">
    <property type="taxonomic scope" value="Eukaryota"/>
</dbReference>
<dbReference type="STRING" id="3075.A0A087SGS8"/>
<evidence type="ECO:0000313" key="4">
    <source>
        <dbReference type="Proteomes" id="UP000028924"/>
    </source>
</evidence>
<evidence type="ECO:0000256" key="1">
    <source>
        <dbReference type="SAM" id="MobiDB-lite"/>
    </source>
</evidence>
<dbReference type="OrthoDB" id="515918at2759"/>
<evidence type="ECO:0000256" key="2">
    <source>
        <dbReference type="SAM" id="Phobius"/>
    </source>
</evidence>
<dbReference type="AlphaFoldDB" id="A0A087SGS8"/>
<keyword evidence="2" id="KW-1133">Transmembrane helix</keyword>